<keyword evidence="2" id="KW-0560">Oxidoreductase</keyword>
<dbReference type="KEGG" id="psco:LY89DRAFT_680824"/>
<evidence type="ECO:0000256" key="1">
    <source>
        <dbReference type="ARBA" id="ARBA00006484"/>
    </source>
</evidence>
<reference evidence="3 4" key="1">
    <citation type="submission" date="2015-10" db="EMBL/GenBank/DDBJ databases">
        <title>Full genome of DAOMC 229536 Phialocephala scopiformis, a fungal endophyte of spruce producing the potent anti-insectan compound rugulosin.</title>
        <authorList>
            <consortium name="DOE Joint Genome Institute"/>
            <person name="Walker A.K."/>
            <person name="Frasz S.L."/>
            <person name="Seifert K.A."/>
            <person name="Miller J.D."/>
            <person name="Mondo S.J."/>
            <person name="Labutti K."/>
            <person name="Lipzen A."/>
            <person name="Dockter R."/>
            <person name="Kennedy M."/>
            <person name="Grigoriev I.V."/>
            <person name="Spatafora J.W."/>
        </authorList>
    </citation>
    <scope>NUCLEOTIDE SEQUENCE [LARGE SCALE GENOMIC DNA]</scope>
    <source>
        <strain evidence="3 4">CBS 120377</strain>
    </source>
</reference>
<dbReference type="Pfam" id="PF00106">
    <property type="entry name" value="adh_short"/>
    <property type="match status" value="1"/>
</dbReference>
<dbReference type="EMBL" id="KQ947406">
    <property type="protein sequence ID" value="KUJ22706.1"/>
    <property type="molecule type" value="Genomic_DNA"/>
</dbReference>
<keyword evidence="4" id="KW-1185">Reference proteome</keyword>
<dbReference type="InterPro" id="IPR036291">
    <property type="entry name" value="NAD(P)-bd_dom_sf"/>
</dbReference>
<dbReference type="RefSeq" id="XP_018077061.1">
    <property type="nucleotide sequence ID" value="XM_018214147.1"/>
</dbReference>
<proteinExistence type="inferred from homology"/>
<dbReference type="OrthoDB" id="5336600at2759"/>
<accession>A0A194XRC7</accession>
<dbReference type="PANTHER" id="PTHR43669">
    <property type="entry name" value="5-KETO-D-GLUCONATE 5-REDUCTASE"/>
    <property type="match status" value="1"/>
</dbReference>
<dbReference type="CDD" id="cd05233">
    <property type="entry name" value="SDR_c"/>
    <property type="match status" value="1"/>
</dbReference>
<dbReference type="InterPro" id="IPR002347">
    <property type="entry name" value="SDR_fam"/>
</dbReference>
<dbReference type="GeneID" id="28823873"/>
<name>A0A194XRC7_MOLSC</name>
<dbReference type="Gene3D" id="3.40.50.720">
    <property type="entry name" value="NAD(P)-binding Rossmann-like Domain"/>
    <property type="match status" value="1"/>
</dbReference>
<evidence type="ECO:0000313" key="3">
    <source>
        <dbReference type="EMBL" id="KUJ22706.1"/>
    </source>
</evidence>
<dbReference type="AlphaFoldDB" id="A0A194XRC7"/>
<evidence type="ECO:0000313" key="4">
    <source>
        <dbReference type="Proteomes" id="UP000070700"/>
    </source>
</evidence>
<sequence length="231" mass="24793">MSSKLILVLGAGPRVGLNVVKKFADNGYKTVGVSRNPGEELSKVADLALSADFSKHESIKTIFDEVKSKVGVPNVVVYNGAANHGAKDPFDVSVEDFILDSNINIVSAYAALQQAIQAFKELPKGTPKTFIYTGNGLTHMNLPALMNNGMGKRAALYLIENAAQIHGDQGTRFYYADEREAGGAPVYGRIDGPAHGEFYYELASSEKTGPYEATFVKGKGYFDFEGGIGAK</sequence>
<dbReference type="GO" id="GO:0016491">
    <property type="term" value="F:oxidoreductase activity"/>
    <property type="evidence" value="ECO:0007669"/>
    <property type="project" value="UniProtKB-KW"/>
</dbReference>
<dbReference type="PANTHER" id="PTHR43669:SF4">
    <property type="entry name" value="SHORT-CHAIN DEHYDROGENASE"/>
    <property type="match status" value="1"/>
</dbReference>
<protein>
    <submittedName>
        <fullName evidence="3">NAD(P)-binding protein</fullName>
    </submittedName>
</protein>
<gene>
    <name evidence="3" type="ORF">LY89DRAFT_680824</name>
</gene>
<dbReference type="SUPFAM" id="SSF51735">
    <property type="entry name" value="NAD(P)-binding Rossmann-fold domains"/>
    <property type="match status" value="1"/>
</dbReference>
<evidence type="ECO:0000256" key="2">
    <source>
        <dbReference type="ARBA" id="ARBA00023002"/>
    </source>
</evidence>
<dbReference type="STRING" id="149040.A0A194XRC7"/>
<organism evidence="3 4">
    <name type="scientific">Mollisia scopiformis</name>
    <name type="common">Conifer needle endophyte fungus</name>
    <name type="synonym">Phialocephala scopiformis</name>
    <dbReference type="NCBI Taxonomy" id="149040"/>
    <lineage>
        <taxon>Eukaryota</taxon>
        <taxon>Fungi</taxon>
        <taxon>Dikarya</taxon>
        <taxon>Ascomycota</taxon>
        <taxon>Pezizomycotina</taxon>
        <taxon>Leotiomycetes</taxon>
        <taxon>Helotiales</taxon>
        <taxon>Mollisiaceae</taxon>
        <taxon>Mollisia</taxon>
    </lineage>
</organism>
<dbReference type="Proteomes" id="UP000070700">
    <property type="component" value="Unassembled WGS sequence"/>
</dbReference>
<comment type="similarity">
    <text evidence="1">Belongs to the short-chain dehydrogenases/reductases (SDR) family.</text>
</comment>
<dbReference type="InParanoid" id="A0A194XRC7"/>